<keyword evidence="1" id="KW-0812">Transmembrane</keyword>
<comment type="caution">
    <text evidence="2">The sequence shown here is derived from an EMBL/GenBank/DDBJ whole genome shotgun (WGS) entry which is preliminary data.</text>
</comment>
<feature type="transmembrane region" description="Helical" evidence="1">
    <location>
        <begin position="12"/>
        <end position="32"/>
    </location>
</feature>
<dbReference type="OrthoDB" id="2697487at2"/>
<dbReference type="Pfam" id="PF17313">
    <property type="entry name" value="DUF5359"/>
    <property type="match status" value="1"/>
</dbReference>
<evidence type="ECO:0000313" key="2">
    <source>
        <dbReference type="EMBL" id="OEH93476.1"/>
    </source>
</evidence>
<accession>A0A1E5LHF2</accession>
<dbReference type="Proteomes" id="UP000095209">
    <property type="component" value="Unassembled WGS sequence"/>
</dbReference>
<dbReference type="STRING" id="1305675.BFG57_00325"/>
<gene>
    <name evidence="2" type="ORF">BFG57_00325</name>
</gene>
<dbReference type="InterPro" id="IPR035281">
    <property type="entry name" value="DUF5359"/>
</dbReference>
<protein>
    <submittedName>
        <fullName evidence="2">Uncharacterized protein</fullName>
    </submittedName>
</protein>
<organism evidence="2 3">
    <name type="scientific">Bacillus solimangrovi</name>
    <dbReference type="NCBI Taxonomy" id="1305675"/>
    <lineage>
        <taxon>Bacteria</taxon>
        <taxon>Bacillati</taxon>
        <taxon>Bacillota</taxon>
        <taxon>Bacilli</taxon>
        <taxon>Bacillales</taxon>
        <taxon>Bacillaceae</taxon>
        <taxon>Bacillus</taxon>
    </lineage>
</organism>
<sequence>MLKRIENTLIKLLVAHFVALLVGQWLILYSPFGAYFSRVIMYEGVGDVPEAPVFETIDSPTSLWYDEED</sequence>
<keyword evidence="1" id="KW-1133">Transmembrane helix</keyword>
<dbReference type="EMBL" id="MJEH01000011">
    <property type="protein sequence ID" value="OEH93476.1"/>
    <property type="molecule type" value="Genomic_DNA"/>
</dbReference>
<evidence type="ECO:0000313" key="3">
    <source>
        <dbReference type="Proteomes" id="UP000095209"/>
    </source>
</evidence>
<dbReference type="AlphaFoldDB" id="A0A1E5LHF2"/>
<proteinExistence type="predicted"/>
<keyword evidence="3" id="KW-1185">Reference proteome</keyword>
<reference evidence="2 3" key="1">
    <citation type="submission" date="2016-08" db="EMBL/GenBank/DDBJ databases">
        <title>Genome of Bacillus solimangrovi GH2-4.</title>
        <authorList>
            <person name="Lim S."/>
            <person name="Kim B.-C."/>
        </authorList>
    </citation>
    <scope>NUCLEOTIDE SEQUENCE [LARGE SCALE GENOMIC DNA]</scope>
    <source>
        <strain evidence="2 3">GH2-4</strain>
    </source>
</reference>
<name>A0A1E5LHF2_9BACI</name>
<keyword evidence="1" id="KW-0472">Membrane</keyword>
<dbReference type="RefSeq" id="WP_069716379.1">
    <property type="nucleotide sequence ID" value="NZ_MJEH01000011.1"/>
</dbReference>
<evidence type="ECO:0000256" key="1">
    <source>
        <dbReference type="SAM" id="Phobius"/>
    </source>
</evidence>